<evidence type="ECO:0000313" key="1">
    <source>
        <dbReference type="EMBL" id="KAI7942398.1"/>
    </source>
</evidence>
<keyword evidence="2" id="KW-1185">Reference proteome</keyword>
<comment type="caution">
    <text evidence="1">The sequence shown here is derived from an EMBL/GenBank/DDBJ whole genome shotgun (WGS) entry which is preliminary data.</text>
</comment>
<dbReference type="Proteomes" id="UP001060170">
    <property type="component" value="Chromosome 12"/>
</dbReference>
<reference evidence="1 2" key="3">
    <citation type="journal article" date="2022" name="Microbiol. Spectr.">
        <title>Folding features and dynamics of 3D genome architecture in plant fungal pathogens.</title>
        <authorList>
            <person name="Xia C."/>
        </authorList>
    </citation>
    <scope>NUCLEOTIDE SEQUENCE [LARGE SCALE GENOMIC DNA]</scope>
    <source>
        <strain evidence="1 2">93-210</strain>
    </source>
</reference>
<reference evidence="2" key="2">
    <citation type="journal article" date="2018" name="Mol. Plant Microbe Interact.">
        <title>Genome sequence resources for the wheat stripe rust pathogen (Puccinia striiformis f. sp. tritici) and the barley stripe rust pathogen (Puccinia striiformis f. sp. hordei).</title>
        <authorList>
            <person name="Xia C."/>
            <person name="Wang M."/>
            <person name="Yin C."/>
            <person name="Cornejo O.E."/>
            <person name="Hulbert S.H."/>
            <person name="Chen X."/>
        </authorList>
    </citation>
    <scope>NUCLEOTIDE SEQUENCE [LARGE SCALE GENOMIC DNA]</scope>
    <source>
        <strain evidence="2">93-210</strain>
    </source>
</reference>
<dbReference type="EMBL" id="CM045876">
    <property type="protein sequence ID" value="KAI7942398.1"/>
    <property type="molecule type" value="Genomic_DNA"/>
</dbReference>
<name>A0ACC0DZY8_9BASI</name>
<accession>A0ACC0DZY8</accession>
<organism evidence="1 2">
    <name type="scientific">Puccinia striiformis f. sp. tritici</name>
    <dbReference type="NCBI Taxonomy" id="168172"/>
    <lineage>
        <taxon>Eukaryota</taxon>
        <taxon>Fungi</taxon>
        <taxon>Dikarya</taxon>
        <taxon>Basidiomycota</taxon>
        <taxon>Pucciniomycotina</taxon>
        <taxon>Pucciniomycetes</taxon>
        <taxon>Pucciniales</taxon>
        <taxon>Pucciniaceae</taxon>
        <taxon>Puccinia</taxon>
    </lineage>
</organism>
<protein>
    <submittedName>
        <fullName evidence="1">Uncharacterized protein</fullName>
    </submittedName>
</protein>
<evidence type="ECO:0000313" key="2">
    <source>
        <dbReference type="Proteomes" id="UP001060170"/>
    </source>
</evidence>
<gene>
    <name evidence="1" type="ORF">MJO28_012425</name>
</gene>
<reference evidence="2" key="1">
    <citation type="journal article" date="2018" name="BMC Genomics">
        <title>Genomic insights into host adaptation between the wheat stripe rust pathogen (Puccinia striiformis f. sp. tritici) and the barley stripe rust pathogen (Puccinia striiformis f. sp. hordei).</title>
        <authorList>
            <person name="Xia C."/>
            <person name="Wang M."/>
            <person name="Yin C."/>
            <person name="Cornejo O.E."/>
            <person name="Hulbert S.H."/>
            <person name="Chen X."/>
        </authorList>
    </citation>
    <scope>NUCLEOTIDE SEQUENCE [LARGE SCALE GENOMIC DNA]</scope>
    <source>
        <strain evidence="2">93-210</strain>
    </source>
</reference>
<proteinExistence type="predicted"/>
<sequence length="68" mass="7422">MPVTPTHEGESGNLHATDTSTNKHAFPFSEFCNTGSSQHHHHTPVQQPGLILRTFPSDEGAQDPYAKP</sequence>